<keyword evidence="3" id="KW-1185">Reference proteome</keyword>
<dbReference type="EnsemblMetazoa" id="AMIN014759-RA">
    <property type="protein sequence ID" value="AMIN014759-PA"/>
    <property type="gene ID" value="AMIN014759"/>
</dbReference>
<reference evidence="2" key="2">
    <citation type="submission" date="2020-05" db="UniProtKB">
        <authorList>
            <consortium name="EnsemblMetazoa"/>
        </authorList>
    </citation>
    <scope>IDENTIFICATION</scope>
    <source>
        <strain evidence="2">MINIMUS1</strain>
    </source>
</reference>
<keyword evidence="1" id="KW-1133">Transmembrane helix</keyword>
<protein>
    <submittedName>
        <fullName evidence="2">Uncharacterized protein</fullName>
    </submittedName>
</protein>
<keyword evidence="1" id="KW-0812">Transmembrane</keyword>
<dbReference type="VEuPathDB" id="VectorBase:AMIN014759"/>
<accession>A0A182WQ25</accession>
<dbReference type="Proteomes" id="UP000075920">
    <property type="component" value="Unassembled WGS sequence"/>
</dbReference>
<reference evidence="3" key="1">
    <citation type="submission" date="2013-03" db="EMBL/GenBank/DDBJ databases">
        <title>The Genome Sequence of Anopheles minimus MINIMUS1.</title>
        <authorList>
            <consortium name="The Broad Institute Genomics Platform"/>
            <person name="Neafsey D.E."/>
            <person name="Walton C."/>
            <person name="Walker B."/>
            <person name="Young S.K."/>
            <person name="Zeng Q."/>
            <person name="Gargeya S."/>
            <person name="Fitzgerald M."/>
            <person name="Haas B."/>
            <person name="Abouelleil A."/>
            <person name="Allen A.W."/>
            <person name="Alvarado L."/>
            <person name="Arachchi H.M."/>
            <person name="Berlin A.M."/>
            <person name="Chapman S.B."/>
            <person name="Gainer-Dewar J."/>
            <person name="Goldberg J."/>
            <person name="Griggs A."/>
            <person name="Gujja S."/>
            <person name="Hansen M."/>
            <person name="Howarth C."/>
            <person name="Imamovic A."/>
            <person name="Ireland A."/>
            <person name="Larimer J."/>
            <person name="McCowan C."/>
            <person name="Murphy C."/>
            <person name="Pearson M."/>
            <person name="Poon T.W."/>
            <person name="Priest M."/>
            <person name="Roberts A."/>
            <person name="Saif S."/>
            <person name="Shea T."/>
            <person name="Sisk P."/>
            <person name="Sykes S."/>
            <person name="Wortman J."/>
            <person name="Nusbaum C."/>
            <person name="Birren B."/>
        </authorList>
    </citation>
    <scope>NUCLEOTIDE SEQUENCE [LARGE SCALE GENOMIC DNA]</scope>
    <source>
        <strain evidence="3">MINIMUS1</strain>
    </source>
</reference>
<evidence type="ECO:0000313" key="3">
    <source>
        <dbReference type="Proteomes" id="UP000075920"/>
    </source>
</evidence>
<name>A0A182WQ25_9DIPT</name>
<organism evidence="2 3">
    <name type="scientific">Anopheles minimus</name>
    <dbReference type="NCBI Taxonomy" id="112268"/>
    <lineage>
        <taxon>Eukaryota</taxon>
        <taxon>Metazoa</taxon>
        <taxon>Ecdysozoa</taxon>
        <taxon>Arthropoda</taxon>
        <taxon>Hexapoda</taxon>
        <taxon>Insecta</taxon>
        <taxon>Pterygota</taxon>
        <taxon>Neoptera</taxon>
        <taxon>Endopterygota</taxon>
        <taxon>Diptera</taxon>
        <taxon>Nematocera</taxon>
        <taxon>Culicoidea</taxon>
        <taxon>Culicidae</taxon>
        <taxon>Anophelinae</taxon>
        <taxon>Anopheles</taxon>
    </lineage>
</organism>
<feature type="transmembrane region" description="Helical" evidence="1">
    <location>
        <begin position="6"/>
        <end position="26"/>
    </location>
</feature>
<evidence type="ECO:0000256" key="1">
    <source>
        <dbReference type="SAM" id="Phobius"/>
    </source>
</evidence>
<proteinExistence type="predicted"/>
<dbReference type="AlphaFoldDB" id="A0A182WQ25"/>
<evidence type="ECO:0000313" key="2">
    <source>
        <dbReference type="EnsemblMetazoa" id="AMIN014759-PA"/>
    </source>
</evidence>
<keyword evidence="1" id="KW-0472">Membrane</keyword>
<sequence length="45" mass="5452">MWYWVFFLFASVLQNLLVLRDLYFAFTFSFHGSRKATLPGDRYLN</sequence>